<reference evidence="1 2" key="1">
    <citation type="submission" date="2021-03" db="EMBL/GenBank/DDBJ databases">
        <authorList>
            <person name="Kim M.K."/>
        </authorList>
    </citation>
    <scope>NUCLEOTIDE SEQUENCE [LARGE SCALE GENOMIC DNA]</scope>
    <source>
        <strain evidence="1 2">BT507</strain>
    </source>
</reference>
<accession>A0ABS3TAT5</accession>
<proteinExistence type="predicted"/>
<dbReference type="RefSeq" id="WP_208307279.1">
    <property type="nucleotide sequence ID" value="NZ_JAGETX010000004.1"/>
</dbReference>
<name>A0ABS3TAT5_9BACT</name>
<sequence length="190" mass="20106">MDLSNLTSLGGLEGADNTPGLLNYVLWAPISWFATISRAPKYDPTAAPGTSAIIATKHTFKPGFGFIRIYLTLDSNELKGSVVGERDGRGQKIELEGFHPGNKAAALEFFNIVKNIDGIMLVPDADGTYVQVGADGLPVELAPAYNSGKISGGRRGITVKAECYAAGIKLYSADVEMKPGDQSPTQTPTT</sequence>
<organism evidence="1 2">
    <name type="scientific">Hymenobacter defluvii</name>
    <dbReference type="NCBI Taxonomy" id="2054411"/>
    <lineage>
        <taxon>Bacteria</taxon>
        <taxon>Pseudomonadati</taxon>
        <taxon>Bacteroidota</taxon>
        <taxon>Cytophagia</taxon>
        <taxon>Cytophagales</taxon>
        <taxon>Hymenobacteraceae</taxon>
        <taxon>Hymenobacter</taxon>
    </lineage>
</organism>
<evidence type="ECO:0000313" key="1">
    <source>
        <dbReference type="EMBL" id="MBO3270761.1"/>
    </source>
</evidence>
<protein>
    <submittedName>
        <fullName evidence="1">Uncharacterized protein</fullName>
    </submittedName>
</protein>
<evidence type="ECO:0000313" key="2">
    <source>
        <dbReference type="Proteomes" id="UP000670527"/>
    </source>
</evidence>
<dbReference type="Proteomes" id="UP000670527">
    <property type="component" value="Unassembled WGS sequence"/>
</dbReference>
<comment type="caution">
    <text evidence="1">The sequence shown here is derived from an EMBL/GenBank/DDBJ whole genome shotgun (WGS) entry which is preliminary data.</text>
</comment>
<gene>
    <name evidence="1" type="ORF">J4D97_08885</name>
</gene>
<keyword evidence="2" id="KW-1185">Reference proteome</keyword>
<dbReference type="EMBL" id="JAGETX010000004">
    <property type="protein sequence ID" value="MBO3270761.1"/>
    <property type="molecule type" value="Genomic_DNA"/>
</dbReference>